<dbReference type="RefSeq" id="WP_135264494.1">
    <property type="nucleotide sequence ID" value="NZ_SMLM01000002.1"/>
</dbReference>
<evidence type="ECO:0000256" key="3">
    <source>
        <dbReference type="ARBA" id="ARBA00023125"/>
    </source>
</evidence>
<gene>
    <name evidence="6" type="ORF">EZ313_17255</name>
</gene>
<dbReference type="OrthoDB" id="9785974at2"/>
<name>A0A4Z0BXB5_9BURK</name>
<dbReference type="PANTHER" id="PTHR30419">
    <property type="entry name" value="HTH-TYPE TRANSCRIPTIONAL REGULATOR YBHD"/>
    <property type="match status" value="1"/>
</dbReference>
<evidence type="ECO:0000256" key="4">
    <source>
        <dbReference type="ARBA" id="ARBA00023163"/>
    </source>
</evidence>
<reference evidence="6 7" key="1">
    <citation type="submission" date="2019-03" db="EMBL/GenBank/DDBJ databases">
        <title>Ramlibacter henchirensis DSM 14656, whole genome shotgun sequence.</title>
        <authorList>
            <person name="Zhang X."/>
            <person name="Feng G."/>
            <person name="Zhu H."/>
        </authorList>
    </citation>
    <scope>NUCLEOTIDE SEQUENCE [LARGE SCALE GENOMIC DNA]</scope>
    <source>
        <strain evidence="6 7">DSM 14656</strain>
    </source>
</reference>
<proteinExistence type="inferred from homology"/>
<feature type="domain" description="HTH lysR-type" evidence="5">
    <location>
        <begin position="4"/>
        <end position="61"/>
    </location>
</feature>
<keyword evidence="4" id="KW-0804">Transcription</keyword>
<sequence>MPRIDPLSLQLFLAAAREGSIKRAAVAEHIAQSALSRRIADLEHALGVQLLSRSPLGVTLTEAGHRAYALGDKLNADIQAFAREVQSLSGEVAGTVRLFANLSSVVGYLPERLHAFRAKHPNVEIALQERNSAECIRACLDDRADVAVCMASSAPLPAIESWHFADDPLIVVLPPNHPLAKQRALRFSEVVKYPIVRIQTGGAGDNFMQEQAEKLRVPYTPVVGVSSYEAACRMVEVGLGIAIMTGSALSALAGTKRFVRRPLDEPWKDRELRVFALKKSSRLRAVDAMIESLRS</sequence>
<dbReference type="AlphaFoldDB" id="A0A4Z0BXB5"/>
<organism evidence="6 7">
    <name type="scientific">Ramlibacter henchirensis</name>
    <dbReference type="NCBI Taxonomy" id="204072"/>
    <lineage>
        <taxon>Bacteria</taxon>
        <taxon>Pseudomonadati</taxon>
        <taxon>Pseudomonadota</taxon>
        <taxon>Betaproteobacteria</taxon>
        <taxon>Burkholderiales</taxon>
        <taxon>Comamonadaceae</taxon>
        <taxon>Ramlibacter</taxon>
    </lineage>
</organism>
<dbReference type="InterPro" id="IPR005119">
    <property type="entry name" value="LysR_subst-bd"/>
</dbReference>
<dbReference type="GO" id="GO:0003700">
    <property type="term" value="F:DNA-binding transcription factor activity"/>
    <property type="evidence" value="ECO:0007669"/>
    <property type="project" value="InterPro"/>
</dbReference>
<dbReference type="SUPFAM" id="SSF46785">
    <property type="entry name" value="Winged helix' DNA-binding domain"/>
    <property type="match status" value="1"/>
</dbReference>
<comment type="caution">
    <text evidence="6">The sequence shown here is derived from an EMBL/GenBank/DDBJ whole genome shotgun (WGS) entry which is preliminary data.</text>
</comment>
<dbReference type="Pfam" id="PF00126">
    <property type="entry name" value="HTH_1"/>
    <property type="match status" value="1"/>
</dbReference>
<keyword evidence="2" id="KW-0805">Transcription regulation</keyword>
<evidence type="ECO:0000259" key="5">
    <source>
        <dbReference type="PROSITE" id="PS50931"/>
    </source>
</evidence>
<dbReference type="Gene3D" id="3.40.190.290">
    <property type="match status" value="1"/>
</dbReference>
<dbReference type="EMBL" id="SMLM01000002">
    <property type="protein sequence ID" value="TFZ02970.1"/>
    <property type="molecule type" value="Genomic_DNA"/>
</dbReference>
<dbReference type="SUPFAM" id="SSF53850">
    <property type="entry name" value="Periplasmic binding protein-like II"/>
    <property type="match status" value="1"/>
</dbReference>
<dbReference type="GO" id="GO:0003677">
    <property type="term" value="F:DNA binding"/>
    <property type="evidence" value="ECO:0007669"/>
    <property type="project" value="UniProtKB-KW"/>
</dbReference>
<keyword evidence="3" id="KW-0238">DNA-binding</keyword>
<dbReference type="InterPro" id="IPR000847">
    <property type="entry name" value="LysR_HTH_N"/>
</dbReference>
<evidence type="ECO:0000313" key="7">
    <source>
        <dbReference type="Proteomes" id="UP000298180"/>
    </source>
</evidence>
<dbReference type="PROSITE" id="PS50931">
    <property type="entry name" value="HTH_LYSR"/>
    <property type="match status" value="1"/>
</dbReference>
<dbReference type="InterPro" id="IPR036390">
    <property type="entry name" value="WH_DNA-bd_sf"/>
</dbReference>
<dbReference type="PRINTS" id="PR00039">
    <property type="entry name" value="HTHLYSR"/>
</dbReference>
<protein>
    <submittedName>
        <fullName evidence="6">LysR family transcriptional regulator</fullName>
    </submittedName>
</protein>
<accession>A0A4Z0BXB5</accession>
<comment type="similarity">
    <text evidence="1">Belongs to the LysR transcriptional regulatory family.</text>
</comment>
<dbReference type="InterPro" id="IPR050950">
    <property type="entry name" value="HTH-type_LysR_regulators"/>
</dbReference>
<dbReference type="PANTHER" id="PTHR30419:SF2">
    <property type="entry name" value="LYSR FAMILY TRANSCRIPTIONAL REGULATOR"/>
    <property type="match status" value="1"/>
</dbReference>
<evidence type="ECO:0000256" key="2">
    <source>
        <dbReference type="ARBA" id="ARBA00023015"/>
    </source>
</evidence>
<evidence type="ECO:0000256" key="1">
    <source>
        <dbReference type="ARBA" id="ARBA00009437"/>
    </source>
</evidence>
<dbReference type="Gene3D" id="1.10.10.10">
    <property type="entry name" value="Winged helix-like DNA-binding domain superfamily/Winged helix DNA-binding domain"/>
    <property type="match status" value="1"/>
</dbReference>
<keyword evidence="7" id="KW-1185">Reference proteome</keyword>
<dbReference type="Pfam" id="PF03466">
    <property type="entry name" value="LysR_substrate"/>
    <property type="match status" value="1"/>
</dbReference>
<dbReference type="Proteomes" id="UP000298180">
    <property type="component" value="Unassembled WGS sequence"/>
</dbReference>
<dbReference type="GO" id="GO:0005829">
    <property type="term" value="C:cytosol"/>
    <property type="evidence" value="ECO:0007669"/>
    <property type="project" value="TreeGrafter"/>
</dbReference>
<dbReference type="InterPro" id="IPR036388">
    <property type="entry name" value="WH-like_DNA-bd_sf"/>
</dbReference>
<evidence type="ECO:0000313" key="6">
    <source>
        <dbReference type="EMBL" id="TFZ02970.1"/>
    </source>
</evidence>